<protein>
    <submittedName>
        <fullName evidence="2">Uncharacterized protein</fullName>
    </submittedName>
</protein>
<accession>A0A650M5X6</accession>
<reference evidence="1" key="2">
    <citation type="submission" date="2021-10" db="EMBL/GenBank/DDBJ databases">
        <authorList>
            <person name="Mesa V."/>
        </authorList>
    </citation>
    <scope>NUCLEOTIDE SEQUENCE</scope>
    <source>
        <strain evidence="1">CC3_PB</strain>
    </source>
</reference>
<reference evidence="2 3" key="1">
    <citation type="submission" date="2018-06" db="EMBL/GenBank/DDBJ databases">
        <authorList>
            <consortium name="IHU Genomes"/>
        </authorList>
    </citation>
    <scope>NUCLEOTIDE SEQUENCE [LARGE SCALE GENOMIC DNA]</scope>
    <source>
        <strain evidence="2 3">NEC25</strain>
    </source>
</reference>
<evidence type="ECO:0000313" key="1">
    <source>
        <dbReference type="EMBL" id="CAG9711097.1"/>
    </source>
</evidence>
<evidence type="ECO:0000313" key="2">
    <source>
        <dbReference type="EMBL" id="VCT83094.1"/>
    </source>
</evidence>
<name>A0A650M5X6_9CLOT</name>
<proteinExistence type="predicted"/>
<gene>
    <name evidence="1" type="ORF">CNEO_45073</name>
    <name evidence="2" type="ORF">CNEONATNEC25_00689</name>
</gene>
<organism evidence="2 3">
    <name type="scientific">Clostridium neonatale</name>
    <dbReference type="NCBI Taxonomy" id="137838"/>
    <lineage>
        <taxon>Bacteria</taxon>
        <taxon>Bacillati</taxon>
        <taxon>Bacillota</taxon>
        <taxon>Clostridia</taxon>
        <taxon>Eubacteriales</taxon>
        <taxon>Clostridiaceae</taxon>
        <taxon>Clostridium</taxon>
    </lineage>
</organism>
<dbReference type="AlphaFoldDB" id="A0A650M5X6"/>
<evidence type="ECO:0000313" key="3">
    <source>
        <dbReference type="Proteomes" id="UP000431451"/>
    </source>
</evidence>
<dbReference type="Proteomes" id="UP000789738">
    <property type="component" value="Unassembled WGS sequence"/>
</dbReference>
<sequence length="75" mass="8487">MWGFKNAISALTEKVAEIKGMLISQVGGQVVFKYANDIDKVVLEILEPFTHINNSFQEIYFSFLNYNITQTGVIV</sequence>
<dbReference type="RefSeq" id="WP_159115605.1">
    <property type="nucleotide sequence ID" value="NZ_CAMTCV010000147.1"/>
</dbReference>
<dbReference type="Proteomes" id="UP000431451">
    <property type="component" value="Unassembled WGS sequence"/>
</dbReference>
<dbReference type="EMBL" id="CAKJVE010000004">
    <property type="protein sequence ID" value="CAG9711097.1"/>
    <property type="molecule type" value="Genomic_DNA"/>
</dbReference>
<dbReference type="EMBL" id="UWJD01000001">
    <property type="protein sequence ID" value="VCT83094.1"/>
    <property type="molecule type" value="Genomic_DNA"/>
</dbReference>